<evidence type="ECO:0000256" key="5">
    <source>
        <dbReference type="ARBA" id="ARBA00022842"/>
    </source>
</evidence>
<dbReference type="PANTHER" id="PTHR19136:SF81">
    <property type="entry name" value="MOLYBDENUM COFACTOR GUANYLYLTRANSFERASE"/>
    <property type="match status" value="1"/>
</dbReference>
<evidence type="ECO:0000256" key="3">
    <source>
        <dbReference type="ARBA" id="ARBA00022723"/>
    </source>
</evidence>
<dbReference type="GO" id="GO:0016779">
    <property type="term" value="F:nucleotidyltransferase activity"/>
    <property type="evidence" value="ECO:0007669"/>
    <property type="project" value="UniProtKB-ARBA"/>
</dbReference>
<keyword evidence="5" id="KW-0460">Magnesium</keyword>
<dbReference type="RefSeq" id="WP_310820908.1">
    <property type="nucleotide sequence ID" value="NZ_CP036268.1"/>
</dbReference>
<dbReference type="InterPro" id="IPR029044">
    <property type="entry name" value="Nucleotide-diphossugar_trans"/>
</dbReference>
<keyword evidence="7" id="KW-0501">Molybdenum cofactor biosynthesis</keyword>
<evidence type="ECO:0000256" key="6">
    <source>
        <dbReference type="ARBA" id="ARBA00023134"/>
    </source>
</evidence>
<evidence type="ECO:0000259" key="8">
    <source>
        <dbReference type="Pfam" id="PF12804"/>
    </source>
</evidence>
<evidence type="ECO:0000256" key="4">
    <source>
        <dbReference type="ARBA" id="ARBA00022741"/>
    </source>
</evidence>
<dbReference type="GO" id="GO:0046872">
    <property type="term" value="F:metal ion binding"/>
    <property type="evidence" value="ECO:0007669"/>
    <property type="project" value="UniProtKB-KW"/>
</dbReference>
<dbReference type="CDD" id="cd02503">
    <property type="entry name" value="MobA"/>
    <property type="match status" value="1"/>
</dbReference>
<keyword evidence="4" id="KW-0547">Nucleotide-binding</keyword>
<dbReference type="InterPro" id="IPR025877">
    <property type="entry name" value="MobA-like_NTP_Trfase"/>
</dbReference>
<gene>
    <name evidence="9" type="ORF">Pan189_02240</name>
</gene>
<keyword evidence="3" id="KW-0479">Metal-binding</keyword>
<dbReference type="Proteomes" id="UP000317318">
    <property type="component" value="Chromosome"/>
</dbReference>
<sequence length="215" mass="23159">MNDATVDRTRRDVLLRKLLPPAYIIAGGRSARFGSDKSLAVHDGTPNIVRLQQQLVALGCPTVTAVAREPDFYGSLGIETIADNFADCGPIAGLEAALTDATQRRQSDSVLMISCDLLQLKAAWIDELLNEAINTPKAGSIAFRGEWWEPFPGIYRASILPSAQSLLKSQGRGKSLQGLLNSSDVAARALAFPSDWPERLSFNTPEELASAANAH</sequence>
<dbReference type="AlphaFoldDB" id="A0A517QW52"/>
<keyword evidence="1" id="KW-0963">Cytoplasm</keyword>
<feature type="domain" description="MobA-like NTP transferase" evidence="8">
    <location>
        <begin position="22"/>
        <end position="176"/>
    </location>
</feature>
<dbReference type="Pfam" id="PF12804">
    <property type="entry name" value="NTP_transf_3"/>
    <property type="match status" value="1"/>
</dbReference>
<dbReference type="SUPFAM" id="SSF53448">
    <property type="entry name" value="Nucleotide-diphospho-sugar transferases"/>
    <property type="match status" value="1"/>
</dbReference>
<dbReference type="Gene3D" id="3.90.550.10">
    <property type="entry name" value="Spore Coat Polysaccharide Biosynthesis Protein SpsA, Chain A"/>
    <property type="match status" value="1"/>
</dbReference>
<reference evidence="9 10" key="1">
    <citation type="submission" date="2019-02" db="EMBL/GenBank/DDBJ databases">
        <title>Deep-cultivation of Planctomycetes and their phenomic and genomic characterization uncovers novel biology.</title>
        <authorList>
            <person name="Wiegand S."/>
            <person name="Jogler M."/>
            <person name="Boedeker C."/>
            <person name="Pinto D."/>
            <person name="Vollmers J."/>
            <person name="Rivas-Marin E."/>
            <person name="Kohn T."/>
            <person name="Peeters S.H."/>
            <person name="Heuer A."/>
            <person name="Rast P."/>
            <person name="Oberbeckmann S."/>
            <person name="Bunk B."/>
            <person name="Jeske O."/>
            <person name="Meyerdierks A."/>
            <person name="Storesund J.E."/>
            <person name="Kallscheuer N."/>
            <person name="Luecker S."/>
            <person name="Lage O.M."/>
            <person name="Pohl T."/>
            <person name="Merkel B.J."/>
            <person name="Hornburger P."/>
            <person name="Mueller R.-W."/>
            <person name="Bruemmer F."/>
            <person name="Labrenz M."/>
            <person name="Spormann A.M."/>
            <person name="Op den Camp H."/>
            <person name="Overmann J."/>
            <person name="Amann R."/>
            <person name="Jetten M.S.M."/>
            <person name="Mascher T."/>
            <person name="Medema M.H."/>
            <person name="Devos D.P."/>
            <person name="Kaster A.-K."/>
            <person name="Ovreas L."/>
            <person name="Rohde M."/>
            <person name="Galperin M.Y."/>
            <person name="Jogler C."/>
        </authorList>
    </citation>
    <scope>NUCLEOTIDE SEQUENCE [LARGE SCALE GENOMIC DNA]</scope>
    <source>
        <strain evidence="9 10">Pan189</strain>
    </source>
</reference>
<evidence type="ECO:0000256" key="2">
    <source>
        <dbReference type="ARBA" id="ARBA00022679"/>
    </source>
</evidence>
<dbReference type="GO" id="GO:0005525">
    <property type="term" value="F:GTP binding"/>
    <property type="evidence" value="ECO:0007669"/>
    <property type="project" value="UniProtKB-KW"/>
</dbReference>
<name>A0A517QW52_9PLAN</name>
<accession>A0A517QW52</accession>
<proteinExistence type="predicted"/>
<keyword evidence="6" id="KW-0342">GTP-binding</keyword>
<keyword evidence="10" id="KW-1185">Reference proteome</keyword>
<keyword evidence="2" id="KW-0808">Transferase</keyword>
<dbReference type="GO" id="GO:0006777">
    <property type="term" value="P:Mo-molybdopterin cofactor biosynthetic process"/>
    <property type="evidence" value="ECO:0007669"/>
    <property type="project" value="UniProtKB-KW"/>
</dbReference>
<dbReference type="InterPro" id="IPR013482">
    <property type="entry name" value="Molybde_CF_guanTrfase"/>
</dbReference>
<evidence type="ECO:0000313" key="9">
    <source>
        <dbReference type="EMBL" id="QDT35871.1"/>
    </source>
</evidence>
<dbReference type="EMBL" id="CP036268">
    <property type="protein sequence ID" value="QDT35871.1"/>
    <property type="molecule type" value="Genomic_DNA"/>
</dbReference>
<organism evidence="9 10">
    <name type="scientific">Stratiformator vulcanicus</name>
    <dbReference type="NCBI Taxonomy" id="2527980"/>
    <lineage>
        <taxon>Bacteria</taxon>
        <taxon>Pseudomonadati</taxon>
        <taxon>Planctomycetota</taxon>
        <taxon>Planctomycetia</taxon>
        <taxon>Planctomycetales</taxon>
        <taxon>Planctomycetaceae</taxon>
        <taxon>Stratiformator</taxon>
    </lineage>
</organism>
<protein>
    <submittedName>
        <fullName evidence="9">Molybdopterin-guanine dinucleotide biosynthesis protein MobA</fullName>
    </submittedName>
</protein>
<dbReference type="PANTHER" id="PTHR19136">
    <property type="entry name" value="MOLYBDENUM COFACTOR GUANYLYLTRANSFERASE"/>
    <property type="match status" value="1"/>
</dbReference>
<evidence type="ECO:0000313" key="10">
    <source>
        <dbReference type="Proteomes" id="UP000317318"/>
    </source>
</evidence>
<evidence type="ECO:0000256" key="1">
    <source>
        <dbReference type="ARBA" id="ARBA00022490"/>
    </source>
</evidence>
<evidence type="ECO:0000256" key="7">
    <source>
        <dbReference type="ARBA" id="ARBA00023150"/>
    </source>
</evidence>
<dbReference type="KEGG" id="svp:Pan189_02240"/>